<name>A0ABN7RUV8_OIKDI</name>
<dbReference type="PANTHER" id="PTHR45636">
    <property type="entry name" value="PAIRED BOX PROTEIN PAX-6-RELATED-RELATED"/>
    <property type="match status" value="1"/>
</dbReference>
<proteinExistence type="inferred from homology"/>
<dbReference type="Pfam" id="PF00046">
    <property type="entry name" value="Homeodomain"/>
    <property type="match status" value="2"/>
</dbReference>
<keyword evidence="9 10" id="KW-0371">Homeobox</keyword>
<feature type="DNA-binding region" description="Homeobox" evidence="9">
    <location>
        <begin position="149"/>
        <end position="208"/>
    </location>
</feature>
<keyword evidence="3" id="KW-0217">Developmental protein</keyword>
<dbReference type="Gene3D" id="1.10.10.10">
    <property type="entry name" value="Winged helix-like DNA-binding domain superfamily/Winged helix DNA-binding domain"/>
    <property type="match status" value="2"/>
</dbReference>
<evidence type="ECO:0000259" key="12">
    <source>
        <dbReference type="PROSITE" id="PS50071"/>
    </source>
</evidence>
<dbReference type="SUPFAM" id="SSF46689">
    <property type="entry name" value="Homeodomain-like"/>
    <property type="match status" value="3"/>
</dbReference>
<feature type="region of interest" description="Disordered" evidence="11">
    <location>
        <begin position="391"/>
        <end position="410"/>
    </location>
</feature>
<evidence type="ECO:0000256" key="10">
    <source>
        <dbReference type="RuleBase" id="RU000682"/>
    </source>
</evidence>
<dbReference type="InterPro" id="IPR001356">
    <property type="entry name" value="HD"/>
</dbReference>
<evidence type="ECO:0000313" key="14">
    <source>
        <dbReference type="EMBL" id="CAG5083667.1"/>
    </source>
</evidence>
<feature type="domain" description="Homeobox" evidence="12">
    <location>
        <begin position="247"/>
        <end position="307"/>
    </location>
</feature>
<evidence type="ECO:0000259" key="13">
    <source>
        <dbReference type="PROSITE" id="PS51057"/>
    </source>
</evidence>
<dbReference type="PROSITE" id="PS50071">
    <property type="entry name" value="HOMEOBOX_2"/>
    <property type="match status" value="2"/>
</dbReference>
<keyword evidence="4" id="KW-0563">Paired box</keyword>
<feature type="compositionally biased region" description="Pro residues" evidence="11">
    <location>
        <begin position="334"/>
        <end position="346"/>
    </location>
</feature>
<dbReference type="Proteomes" id="UP001158576">
    <property type="component" value="Chromosome PAR"/>
</dbReference>
<dbReference type="PROSITE" id="PS51057">
    <property type="entry name" value="PAIRED_2"/>
    <property type="match status" value="1"/>
</dbReference>
<keyword evidence="7" id="KW-0804">Transcription</keyword>
<evidence type="ECO:0000256" key="9">
    <source>
        <dbReference type="PROSITE-ProRule" id="PRU00108"/>
    </source>
</evidence>
<dbReference type="Gene3D" id="1.10.10.60">
    <property type="entry name" value="Homeodomain-like"/>
    <property type="match status" value="2"/>
</dbReference>
<dbReference type="InterPro" id="IPR001523">
    <property type="entry name" value="Paired_dom"/>
</dbReference>
<dbReference type="PANTHER" id="PTHR45636:SF49">
    <property type="entry name" value="PAIRED BOX PROTEIN 3 HOMOLOG"/>
    <property type="match status" value="1"/>
</dbReference>
<organism evidence="14 15">
    <name type="scientific">Oikopleura dioica</name>
    <name type="common">Tunicate</name>
    <dbReference type="NCBI Taxonomy" id="34765"/>
    <lineage>
        <taxon>Eukaryota</taxon>
        <taxon>Metazoa</taxon>
        <taxon>Chordata</taxon>
        <taxon>Tunicata</taxon>
        <taxon>Appendicularia</taxon>
        <taxon>Copelata</taxon>
        <taxon>Oikopleuridae</taxon>
        <taxon>Oikopleura</taxon>
    </lineage>
</organism>
<feature type="domain" description="Homeobox" evidence="12">
    <location>
        <begin position="147"/>
        <end position="207"/>
    </location>
</feature>
<sequence length="447" mass="50211">MQNQVVFNQLGGAFVNGSPLPLETREKIVQMSQMGIRPCVISRDLRVSNGTVSNILSCFNKTGQIKASRNVSGGSKRRSNISKEHEYLIVEYRKQFAYAWEIREEMVKEGFQKAPSVYQIKRVLRQKGCPEEGDTPDPASDLDLFRPKARQARTKFTQAQVDTLEGAFLKTHHPDVCVREELSVLTGINTTHIREWFSNRRARYRRQYRDAQQLSNQPIQTAPCPSNAPAVQTTVLSPSPMADSPPTKPRRTRSKFTQAQVDALEGAFLKTHHPDVCVREELSVLTGIDMFRIRQWFSNRRRRYRNECPAQQVSNQPIQTALCPSNAPTVPTMVPSPSPTDSPPTSCPQEFNAGMTAHDAQFMQESDATQQAQIYQNIGPQQYFDVQEIHQQANSSGGNSPNESGCYSPLASAPVPEAAQEQIYSVPINPPSVSFSPEDSFQQYFML</sequence>
<feature type="domain" description="Paired" evidence="13">
    <location>
        <begin position="3"/>
        <end position="127"/>
    </location>
</feature>
<comment type="subcellular location">
    <subcellularLocation>
        <location evidence="1 9 10">Nucleus</location>
    </subcellularLocation>
</comment>
<feature type="DNA-binding region" description="Homeobox" evidence="9">
    <location>
        <begin position="249"/>
        <end position="308"/>
    </location>
</feature>
<evidence type="ECO:0000313" key="15">
    <source>
        <dbReference type="Proteomes" id="UP001158576"/>
    </source>
</evidence>
<dbReference type="InterPro" id="IPR043565">
    <property type="entry name" value="PAX_fam"/>
</dbReference>
<evidence type="ECO:0000256" key="2">
    <source>
        <dbReference type="ARBA" id="ARBA00005733"/>
    </source>
</evidence>
<dbReference type="EMBL" id="OU015568">
    <property type="protein sequence ID" value="CAG5083667.1"/>
    <property type="molecule type" value="Genomic_DNA"/>
</dbReference>
<dbReference type="InterPro" id="IPR009057">
    <property type="entry name" value="Homeodomain-like_sf"/>
</dbReference>
<feature type="compositionally biased region" description="Polar residues" evidence="11">
    <location>
        <begin position="214"/>
        <end position="237"/>
    </location>
</feature>
<keyword evidence="15" id="KW-1185">Reference proteome</keyword>
<evidence type="ECO:0000256" key="11">
    <source>
        <dbReference type="SAM" id="MobiDB-lite"/>
    </source>
</evidence>
<dbReference type="InterPro" id="IPR036388">
    <property type="entry name" value="WH-like_DNA-bd_sf"/>
</dbReference>
<feature type="region of interest" description="Disordered" evidence="11">
    <location>
        <begin position="326"/>
        <end position="350"/>
    </location>
</feature>
<dbReference type="SMART" id="SM00389">
    <property type="entry name" value="HOX"/>
    <property type="match status" value="2"/>
</dbReference>
<feature type="region of interest" description="Disordered" evidence="11">
    <location>
        <begin position="212"/>
        <end position="255"/>
    </location>
</feature>
<accession>A0ABN7RUV8</accession>
<evidence type="ECO:0000256" key="7">
    <source>
        <dbReference type="ARBA" id="ARBA00023163"/>
    </source>
</evidence>
<evidence type="ECO:0000256" key="8">
    <source>
        <dbReference type="ARBA" id="ARBA00023242"/>
    </source>
</evidence>
<feature type="compositionally biased region" description="Low complexity" evidence="11">
    <location>
        <begin position="394"/>
        <end position="405"/>
    </location>
</feature>
<evidence type="ECO:0000256" key="6">
    <source>
        <dbReference type="ARBA" id="ARBA00023125"/>
    </source>
</evidence>
<keyword evidence="5" id="KW-0805">Transcription regulation</keyword>
<evidence type="ECO:0000256" key="3">
    <source>
        <dbReference type="ARBA" id="ARBA00022473"/>
    </source>
</evidence>
<dbReference type="PRINTS" id="PR00027">
    <property type="entry name" value="PAIREDBOX"/>
</dbReference>
<gene>
    <name evidence="14" type="ORF">OKIOD_LOCUS1990</name>
</gene>
<comment type="similarity">
    <text evidence="2">Belongs to the paired homeobox family.</text>
</comment>
<dbReference type="Pfam" id="PF00292">
    <property type="entry name" value="PAX"/>
    <property type="match status" value="1"/>
</dbReference>
<protein>
    <submittedName>
        <fullName evidence="14">Oidioi.mRNA.OKI2018_I69.PAR.g10432.t2.cds</fullName>
    </submittedName>
</protein>
<evidence type="ECO:0000256" key="1">
    <source>
        <dbReference type="ARBA" id="ARBA00004123"/>
    </source>
</evidence>
<dbReference type="SMART" id="SM00351">
    <property type="entry name" value="PAX"/>
    <property type="match status" value="1"/>
</dbReference>
<evidence type="ECO:0000256" key="5">
    <source>
        <dbReference type="ARBA" id="ARBA00023015"/>
    </source>
</evidence>
<dbReference type="CDD" id="cd00086">
    <property type="entry name" value="homeodomain"/>
    <property type="match status" value="2"/>
</dbReference>
<keyword evidence="8 9" id="KW-0539">Nucleus</keyword>
<reference evidence="14 15" key="1">
    <citation type="submission" date="2021-04" db="EMBL/GenBank/DDBJ databases">
        <authorList>
            <person name="Bliznina A."/>
        </authorList>
    </citation>
    <scope>NUCLEOTIDE SEQUENCE [LARGE SCALE GENOMIC DNA]</scope>
</reference>
<keyword evidence="6 9" id="KW-0238">DNA-binding</keyword>
<evidence type="ECO:0000256" key="4">
    <source>
        <dbReference type="ARBA" id="ARBA00022724"/>
    </source>
</evidence>